<dbReference type="Pfam" id="PF00054">
    <property type="entry name" value="Laminin_G_1"/>
    <property type="match status" value="1"/>
</dbReference>
<dbReference type="Proteomes" id="UP001159427">
    <property type="component" value="Unassembled WGS sequence"/>
</dbReference>
<keyword evidence="4" id="KW-1185">Reference proteome</keyword>
<organism evidence="3 4">
    <name type="scientific">Porites evermanni</name>
    <dbReference type="NCBI Taxonomy" id="104178"/>
    <lineage>
        <taxon>Eukaryota</taxon>
        <taxon>Metazoa</taxon>
        <taxon>Cnidaria</taxon>
        <taxon>Anthozoa</taxon>
        <taxon>Hexacorallia</taxon>
        <taxon>Scleractinia</taxon>
        <taxon>Fungiina</taxon>
        <taxon>Poritidae</taxon>
        <taxon>Porites</taxon>
    </lineage>
</organism>
<dbReference type="InterPro" id="IPR013320">
    <property type="entry name" value="ConA-like_dom_sf"/>
</dbReference>
<evidence type="ECO:0000256" key="1">
    <source>
        <dbReference type="PROSITE-ProRule" id="PRU00122"/>
    </source>
</evidence>
<sequence>FVDITIQTPLFQNFSYMMFTKTNVRSSTQISIRFKPAVRNGILFYVAHDEQSITGDFLSIYLHNGFVKLRYDLGKGVGEAKSNSTVILDMWHSVTVSRNAKSASLSLDGNPPVSVVSPGTAVALDVNSNFFLGGVRKLSTVNPNAVDNDPASIQDFSGCINQLEVNGILYFQSNTKALEGRNIANCPPESVA</sequence>
<proteinExistence type="predicted"/>
<gene>
    <name evidence="3" type="ORF">PEVE_00023246</name>
</gene>
<protein>
    <recommendedName>
        <fullName evidence="2">Laminin G domain-containing protein</fullName>
    </recommendedName>
</protein>
<keyword evidence="1" id="KW-1015">Disulfide bond</keyword>
<feature type="disulfide bond" evidence="1">
    <location>
        <begin position="159"/>
        <end position="186"/>
    </location>
</feature>
<name>A0ABN8SKE0_9CNID</name>
<dbReference type="PANTHER" id="PTHR15036">
    <property type="entry name" value="PIKACHURIN-LIKE PROTEIN"/>
    <property type="match status" value="1"/>
</dbReference>
<dbReference type="EMBL" id="CALNXI010003086">
    <property type="protein sequence ID" value="CAH3192107.1"/>
    <property type="molecule type" value="Genomic_DNA"/>
</dbReference>
<evidence type="ECO:0000313" key="4">
    <source>
        <dbReference type="Proteomes" id="UP001159427"/>
    </source>
</evidence>
<dbReference type="InterPro" id="IPR001791">
    <property type="entry name" value="Laminin_G"/>
</dbReference>
<dbReference type="InterPro" id="IPR050372">
    <property type="entry name" value="Neurexin-related_CASP"/>
</dbReference>
<feature type="non-terminal residue" evidence="3">
    <location>
        <position position="1"/>
    </location>
</feature>
<dbReference type="PANTHER" id="PTHR15036:SF93">
    <property type="entry name" value="EYS PROTEIN"/>
    <property type="match status" value="1"/>
</dbReference>
<dbReference type="CDD" id="cd00110">
    <property type="entry name" value="LamG"/>
    <property type="match status" value="1"/>
</dbReference>
<accession>A0ABN8SKE0</accession>
<reference evidence="3 4" key="1">
    <citation type="submission" date="2022-05" db="EMBL/GenBank/DDBJ databases">
        <authorList>
            <consortium name="Genoscope - CEA"/>
            <person name="William W."/>
        </authorList>
    </citation>
    <scope>NUCLEOTIDE SEQUENCE [LARGE SCALE GENOMIC DNA]</scope>
</reference>
<dbReference type="SMART" id="SM00282">
    <property type="entry name" value="LamG"/>
    <property type="match status" value="1"/>
</dbReference>
<evidence type="ECO:0000313" key="3">
    <source>
        <dbReference type="EMBL" id="CAH3192107.1"/>
    </source>
</evidence>
<feature type="domain" description="Laminin G" evidence="2">
    <location>
        <begin position="1"/>
        <end position="186"/>
    </location>
</feature>
<comment type="caution">
    <text evidence="3">The sequence shown here is derived from an EMBL/GenBank/DDBJ whole genome shotgun (WGS) entry which is preliminary data.</text>
</comment>
<dbReference type="Gene3D" id="2.60.120.200">
    <property type="match status" value="1"/>
</dbReference>
<evidence type="ECO:0000259" key="2">
    <source>
        <dbReference type="PROSITE" id="PS50025"/>
    </source>
</evidence>
<dbReference type="PROSITE" id="PS50025">
    <property type="entry name" value="LAM_G_DOMAIN"/>
    <property type="match status" value="1"/>
</dbReference>
<dbReference type="SUPFAM" id="SSF49899">
    <property type="entry name" value="Concanavalin A-like lectins/glucanases"/>
    <property type="match status" value="1"/>
</dbReference>